<dbReference type="AlphaFoldDB" id="E0CPZ2"/>
<name>E0CPZ2_VITVI</name>
<dbReference type="Proteomes" id="UP000009183">
    <property type="component" value="Chromosome 18"/>
</dbReference>
<dbReference type="PaxDb" id="29760-VIT_18s0001g11880.t01"/>
<dbReference type="InParanoid" id="E0CPZ2"/>
<proteinExistence type="predicted"/>
<organism evidence="1 2">
    <name type="scientific">Vitis vinifera</name>
    <name type="common">Grape</name>
    <dbReference type="NCBI Taxonomy" id="29760"/>
    <lineage>
        <taxon>Eukaryota</taxon>
        <taxon>Viridiplantae</taxon>
        <taxon>Streptophyta</taxon>
        <taxon>Embryophyta</taxon>
        <taxon>Tracheophyta</taxon>
        <taxon>Spermatophyta</taxon>
        <taxon>Magnoliopsida</taxon>
        <taxon>eudicotyledons</taxon>
        <taxon>Gunneridae</taxon>
        <taxon>Pentapetalae</taxon>
        <taxon>rosids</taxon>
        <taxon>Vitales</taxon>
        <taxon>Vitaceae</taxon>
        <taxon>Viteae</taxon>
        <taxon>Vitis</taxon>
    </lineage>
</organism>
<keyword evidence="2" id="KW-1185">Reference proteome</keyword>
<dbReference type="STRING" id="29760.E0CPZ2"/>
<sequence length="34" mass="3801">MSTLPQTGSKGNYKNNNNILLMCYITCHNGPFLL</sequence>
<accession>E0CPZ2</accession>
<dbReference type="EMBL" id="FN595227">
    <property type="protein sequence ID" value="CBI19638.3"/>
    <property type="molecule type" value="Genomic_DNA"/>
</dbReference>
<gene>
    <name evidence="1" type="ordered locus">VIT_18s0001g11880</name>
</gene>
<evidence type="ECO:0000313" key="2">
    <source>
        <dbReference type="Proteomes" id="UP000009183"/>
    </source>
</evidence>
<evidence type="ECO:0000313" key="1">
    <source>
        <dbReference type="EMBL" id="CBI19638.3"/>
    </source>
</evidence>
<dbReference type="HOGENOM" id="CLU_3378046_0_0_1"/>
<reference evidence="2" key="1">
    <citation type="journal article" date="2007" name="Nature">
        <title>The grapevine genome sequence suggests ancestral hexaploidization in major angiosperm phyla.</title>
        <authorList>
            <consortium name="The French-Italian Public Consortium for Grapevine Genome Characterization."/>
            <person name="Jaillon O."/>
            <person name="Aury J.-M."/>
            <person name="Noel B."/>
            <person name="Policriti A."/>
            <person name="Clepet C."/>
            <person name="Casagrande A."/>
            <person name="Choisne N."/>
            <person name="Aubourg S."/>
            <person name="Vitulo N."/>
            <person name="Jubin C."/>
            <person name="Vezzi A."/>
            <person name="Legeai F."/>
            <person name="Hugueney P."/>
            <person name="Dasilva C."/>
            <person name="Horner D."/>
            <person name="Mica E."/>
            <person name="Jublot D."/>
            <person name="Poulain J."/>
            <person name="Bruyere C."/>
            <person name="Billault A."/>
            <person name="Segurens B."/>
            <person name="Gouyvenoux M."/>
            <person name="Ugarte E."/>
            <person name="Cattonaro F."/>
            <person name="Anthouard V."/>
            <person name="Vico V."/>
            <person name="Del Fabbro C."/>
            <person name="Alaux M."/>
            <person name="Di Gaspero G."/>
            <person name="Dumas V."/>
            <person name="Felice N."/>
            <person name="Paillard S."/>
            <person name="Juman I."/>
            <person name="Moroldo M."/>
            <person name="Scalabrin S."/>
            <person name="Canaguier A."/>
            <person name="Le Clainche I."/>
            <person name="Malacrida G."/>
            <person name="Durand E."/>
            <person name="Pesole G."/>
            <person name="Laucou V."/>
            <person name="Chatelet P."/>
            <person name="Merdinoglu D."/>
            <person name="Delledonne M."/>
            <person name="Pezzotti M."/>
            <person name="Lecharny A."/>
            <person name="Scarpelli C."/>
            <person name="Artiguenave F."/>
            <person name="Pe M.E."/>
            <person name="Valle G."/>
            <person name="Morgante M."/>
            <person name="Caboche M."/>
            <person name="Adam-Blondon A.-F."/>
            <person name="Weissenbach J."/>
            <person name="Quetier F."/>
            <person name="Wincker P."/>
        </authorList>
    </citation>
    <scope>NUCLEOTIDE SEQUENCE [LARGE SCALE GENOMIC DNA]</scope>
    <source>
        <strain evidence="2">cv. Pinot noir / PN40024</strain>
    </source>
</reference>
<protein>
    <submittedName>
        <fullName evidence="1">Uncharacterized protein</fullName>
    </submittedName>
</protein>